<dbReference type="GO" id="GO:0046872">
    <property type="term" value="F:metal ion binding"/>
    <property type="evidence" value="ECO:0007669"/>
    <property type="project" value="UniProtKB-KW"/>
</dbReference>
<evidence type="ECO:0000256" key="1">
    <source>
        <dbReference type="ARBA" id="ARBA00001966"/>
    </source>
</evidence>
<keyword evidence="10" id="KW-1185">Reference proteome</keyword>
<keyword evidence="7" id="KW-0411">Iron-sulfur</keyword>
<dbReference type="PROSITE" id="PS01305">
    <property type="entry name" value="MOAA_NIFB_PQQE"/>
    <property type="match status" value="1"/>
</dbReference>
<evidence type="ECO:0000256" key="7">
    <source>
        <dbReference type="ARBA" id="ARBA00023014"/>
    </source>
</evidence>
<organism evidence="9 10">
    <name type="scientific">Desulfobacula phenolica</name>
    <dbReference type="NCBI Taxonomy" id="90732"/>
    <lineage>
        <taxon>Bacteria</taxon>
        <taxon>Pseudomonadati</taxon>
        <taxon>Thermodesulfobacteriota</taxon>
        <taxon>Desulfobacteria</taxon>
        <taxon>Desulfobacterales</taxon>
        <taxon>Desulfobacteraceae</taxon>
        <taxon>Desulfobacula</taxon>
    </lineage>
</organism>
<dbReference type="SFLD" id="SFLDG01067">
    <property type="entry name" value="SPASM/twitch_domain_containing"/>
    <property type="match status" value="1"/>
</dbReference>
<keyword evidence="5" id="KW-0560">Oxidoreductase</keyword>
<evidence type="ECO:0000256" key="6">
    <source>
        <dbReference type="ARBA" id="ARBA00023004"/>
    </source>
</evidence>
<evidence type="ECO:0000256" key="2">
    <source>
        <dbReference type="ARBA" id="ARBA00022485"/>
    </source>
</evidence>
<protein>
    <submittedName>
        <fullName evidence="9">Radical SAM superfamily enzyme, MoaA/NifB/PqqE/SkfB family</fullName>
    </submittedName>
</protein>
<feature type="domain" description="Radical SAM core" evidence="8">
    <location>
        <begin position="54"/>
        <end position="267"/>
    </location>
</feature>
<evidence type="ECO:0000313" key="10">
    <source>
        <dbReference type="Proteomes" id="UP000199608"/>
    </source>
</evidence>
<dbReference type="PANTHER" id="PTHR11228">
    <property type="entry name" value="RADICAL SAM DOMAIN PROTEIN"/>
    <property type="match status" value="1"/>
</dbReference>
<keyword evidence="4" id="KW-0479">Metal-binding</keyword>
<dbReference type="InterPro" id="IPR050377">
    <property type="entry name" value="Radical_SAM_PqqE_MftC-like"/>
</dbReference>
<dbReference type="PROSITE" id="PS51918">
    <property type="entry name" value="RADICAL_SAM"/>
    <property type="match status" value="1"/>
</dbReference>
<dbReference type="SFLD" id="SFLDG01386">
    <property type="entry name" value="main_SPASM_domain-containing"/>
    <property type="match status" value="1"/>
</dbReference>
<dbReference type="Proteomes" id="UP000199608">
    <property type="component" value="Unassembled WGS sequence"/>
</dbReference>
<evidence type="ECO:0000256" key="5">
    <source>
        <dbReference type="ARBA" id="ARBA00023002"/>
    </source>
</evidence>
<evidence type="ECO:0000256" key="4">
    <source>
        <dbReference type="ARBA" id="ARBA00022723"/>
    </source>
</evidence>
<gene>
    <name evidence="9" type="ORF">SAMN04487931_1238</name>
</gene>
<sequence length="432" mass="50111">MIKLYRENLEFGEFSKFDTTIGELESISEKEFNILEKREPEIKVYDHGLSPNRTGFPRRIYFQITRKCNLSCDYCFIKASPDQHHLDKNVIFKIADYCGQKGLMEVRLTGGEPTLHPDFIEIYERFKKNNIYVSVATNGIWSREIRNFLINQENLWVIVSVDGSKATHNRYRNGSYDRIVENLEKLKTKNPCARIRINTVLTKSNKEDLENLAALAKTIGAESITLIPLRPQVRNPAIKNEMLTSREFKHIIERMVVYKKQYGVNFTTTMETDYKDDIMADKIFTKKSSCAAGREGTNLDFDYAKKKLVVYACSYCPASDPDADQLIRAPFIAGDFNFDDVEKFGDIWNNDDNWALFRDLSLKSEECRTCDELGSRCTGSCPIQNLDLDELNLKIDVKNQLKQQMRQNAEWYCFKKIFTRRDESGADWSVHV</sequence>
<accession>A0A1H2K865</accession>
<dbReference type="SUPFAM" id="SSF102114">
    <property type="entry name" value="Radical SAM enzymes"/>
    <property type="match status" value="1"/>
</dbReference>
<dbReference type="InterPro" id="IPR013785">
    <property type="entry name" value="Aldolase_TIM"/>
</dbReference>
<evidence type="ECO:0000313" key="9">
    <source>
        <dbReference type="EMBL" id="SDU64869.1"/>
    </source>
</evidence>
<evidence type="ECO:0000256" key="3">
    <source>
        <dbReference type="ARBA" id="ARBA00022691"/>
    </source>
</evidence>
<name>A0A1H2K865_9BACT</name>
<dbReference type="GO" id="GO:0032324">
    <property type="term" value="P:molybdopterin cofactor biosynthetic process"/>
    <property type="evidence" value="ECO:0007669"/>
    <property type="project" value="UniProtKB-ARBA"/>
</dbReference>
<dbReference type="SMART" id="SM00729">
    <property type="entry name" value="Elp3"/>
    <property type="match status" value="1"/>
</dbReference>
<reference evidence="10" key="1">
    <citation type="submission" date="2016-10" db="EMBL/GenBank/DDBJ databases">
        <authorList>
            <person name="Varghese N."/>
            <person name="Submissions S."/>
        </authorList>
    </citation>
    <scope>NUCLEOTIDE SEQUENCE [LARGE SCALE GENOMIC DNA]</scope>
    <source>
        <strain evidence="10">DSM 3384</strain>
    </source>
</reference>
<evidence type="ECO:0000259" key="8">
    <source>
        <dbReference type="PROSITE" id="PS51918"/>
    </source>
</evidence>
<dbReference type="Pfam" id="PF04055">
    <property type="entry name" value="Radical_SAM"/>
    <property type="match status" value="1"/>
</dbReference>
<dbReference type="GO" id="GO:0016491">
    <property type="term" value="F:oxidoreductase activity"/>
    <property type="evidence" value="ECO:0007669"/>
    <property type="project" value="UniProtKB-KW"/>
</dbReference>
<dbReference type="Gene3D" id="3.20.20.70">
    <property type="entry name" value="Aldolase class I"/>
    <property type="match status" value="1"/>
</dbReference>
<dbReference type="InterPro" id="IPR007197">
    <property type="entry name" value="rSAM"/>
</dbReference>
<keyword evidence="3" id="KW-0949">S-adenosyl-L-methionine</keyword>
<keyword evidence="2" id="KW-0004">4Fe-4S</keyword>
<dbReference type="GO" id="GO:0051539">
    <property type="term" value="F:4 iron, 4 sulfur cluster binding"/>
    <property type="evidence" value="ECO:0007669"/>
    <property type="project" value="UniProtKB-KW"/>
</dbReference>
<dbReference type="CDD" id="cd01335">
    <property type="entry name" value="Radical_SAM"/>
    <property type="match status" value="1"/>
</dbReference>
<dbReference type="SFLD" id="SFLDS00029">
    <property type="entry name" value="Radical_SAM"/>
    <property type="match status" value="1"/>
</dbReference>
<comment type="cofactor">
    <cofactor evidence="1">
        <name>[4Fe-4S] cluster</name>
        <dbReference type="ChEBI" id="CHEBI:49883"/>
    </cofactor>
</comment>
<keyword evidence="6" id="KW-0408">Iron</keyword>
<dbReference type="PANTHER" id="PTHR11228:SF7">
    <property type="entry name" value="PQQA PEPTIDE CYCLASE"/>
    <property type="match status" value="1"/>
</dbReference>
<dbReference type="AlphaFoldDB" id="A0A1H2K865"/>
<dbReference type="InterPro" id="IPR006638">
    <property type="entry name" value="Elp3/MiaA/NifB-like_rSAM"/>
</dbReference>
<dbReference type="InterPro" id="IPR000385">
    <property type="entry name" value="MoaA_NifB_PqqE_Fe-S-bd_CS"/>
</dbReference>
<dbReference type="RefSeq" id="WP_092238526.1">
    <property type="nucleotide sequence ID" value="NZ_FNLL01000023.1"/>
</dbReference>
<dbReference type="EMBL" id="FNLL01000023">
    <property type="protein sequence ID" value="SDU64869.1"/>
    <property type="molecule type" value="Genomic_DNA"/>
</dbReference>
<dbReference type="InterPro" id="IPR058240">
    <property type="entry name" value="rSAM_sf"/>
</dbReference>
<proteinExistence type="predicted"/>